<dbReference type="InterPro" id="IPR006620">
    <property type="entry name" value="Pro_4_hyd_alph"/>
</dbReference>
<name>A0ABD3MRD9_9STRA</name>
<evidence type="ECO:0000256" key="1">
    <source>
        <dbReference type="ARBA" id="ARBA00001961"/>
    </source>
</evidence>
<dbReference type="FunFam" id="1.10.8.270:FF:000016">
    <property type="entry name" value="TBC1 domain family member 2A"/>
    <property type="match status" value="1"/>
</dbReference>
<protein>
    <recommendedName>
        <fullName evidence="4">Rab-GAP TBC domain-containing protein</fullName>
    </recommendedName>
</protein>
<dbReference type="PROSITE" id="PS50086">
    <property type="entry name" value="TBC_RABGAP"/>
    <property type="match status" value="1"/>
</dbReference>
<dbReference type="InterPro" id="IPR000195">
    <property type="entry name" value="Rab-GAP-TBC_dom"/>
</dbReference>
<proteinExistence type="predicted"/>
<comment type="caution">
    <text evidence="5">The sequence shown here is derived from an EMBL/GenBank/DDBJ whole genome shotgun (WGS) entry which is preliminary data.</text>
</comment>
<dbReference type="AlphaFoldDB" id="A0ABD3MRD9"/>
<evidence type="ECO:0000256" key="3">
    <source>
        <dbReference type="ARBA" id="ARBA00023002"/>
    </source>
</evidence>
<keyword evidence="2" id="KW-0223">Dioxygenase</keyword>
<dbReference type="Pfam" id="PF00566">
    <property type="entry name" value="RabGAP-TBC"/>
    <property type="match status" value="1"/>
</dbReference>
<keyword evidence="3" id="KW-0560">Oxidoreductase</keyword>
<evidence type="ECO:0000313" key="6">
    <source>
        <dbReference type="Proteomes" id="UP001530400"/>
    </source>
</evidence>
<evidence type="ECO:0000313" key="5">
    <source>
        <dbReference type="EMBL" id="KAL3766540.1"/>
    </source>
</evidence>
<comment type="cofactor">
    <cofactor evidence="1">
        <name>L-ascorbate</name>
        <dbReference type="ChEBI" id="CHEBI:38290"/>
    </cofactor>
</comment>
<organism evidence="5 6">
    <name type="scientific">Cyclotella atomus</name>
    <dbReference type="NCBI Taxonomy" id="382360"/>
    <lineage>
        <taxon>Eukaryota</taxon>
        <taxon>Sar</taxon>
        <taxon>Stramenopiles</taxon>
        <taxon>Ochrophyta</taxon>
        <taxon>Bacillariophyta</taxon>
        <taxon>Coscinodiscophyceae</taxon>
        <taxon>Thalassiosirophycidae</taxon>
        <taxon>Stephanodiscales</taxon>
        <taxon>Stephanodiscaceae</taxon>
        <taxon>Cyclotella</taxon>
    </lineage>
</organism>
<feature type="domain" description="Rab-GAP TBC" evidence="4">
    <location>
        <begin position="122"/>
        <end position="338"/>
    </location>
</feature>
<dbReference type="SMART" id="SM00164">
    <property type="entry name" value="TBC"/>
    <property type="match status" value="1"/>
</dbReference>
<sequence length="672" mass="76812">MDSIKESTAIKGNKLKDLKKSLRVFKKISKDSVSRSFSTSSSIDDDAAYHRSSSLTVSEYGEEDALVDKFGFVIDVSETDRSTENGSVIDEGGDGKGSTIKGFGSLFQFRRSSLIKDKSLRAQVSEEKNRGWPEMLGLDTIIAKKENVYKDLVAMFDPDQDIDPALQDEYKIIWDGIERDLRRTFPKHTMFRSSQVDEASTDENTEEEGYGTQALRRVLRAYSIYDKEIGYCQGMNFISGMMLMFLTEEESFWLLVVVMNDEPFKLREVFSKDLTGTHEVLYIADKLCQSFLPDLHEHFENEQVHSSMFTTQWLMTIYSSTFPFELVSRVWDEFLSSGWKIVYQTLIALLKFAQKDGNLLSCNMEEILTYLRNFQSKINADEILALAEQVPLKQRHIQRYASEFRKMLENGELLVQEVYKGSDSVSVTSSLNMGSNIGKVHRFIVKLKRVKRDISVQDLSPKLVPVVGSAKFAVLLNNALSPEECAGMLKRSKGERFQDIHVGKSKSNEDTLARFNRAVVDDMELAYVLYDRVVGALEDISELWERFSEASWTQKNSNVPIKATRLNSKFHFLKYGFGDFTVPLRDGQFTSGEEKSFITMQVYLNDGFKGGLTSFRGAKKHFDVKTKPGSILLFDQELRHEECEVVKGRRHVLRSEVMFAPHKSDYQYESTL</sequence>
<dbReference type="GO" id="GO:0051213">
    <property type="term" value="F:dioxygenase activity"/>
    <property type="evidence" value="ECO:0007669"/>
    <property type="project" value="UniProtKB-KW"/>
</dbReference>
<accession>A0ABD3MRD9</accession>
<dbReference type="PANTHER" id="PTHR47219">
    <property type="entry name" value="RAB GTPASE-ACTIVATING PROTEIN 1-LIKE"/>
    <property type="match status" value="1"/>
</dbReference>
<dbReference type="Gene3D" id="2.60.120.620">
    <property type="entry name" value="q2cbj1_9rhob like domain"/>
    <property type="match status" value="1"/>
</dbReference>
<dbReference type="SMART" id="SM00702">
    <property type="entry name" value="P4Hc"/>
    <property type="match status" value="1"/>
</dbReference>
<reference evidence="5 6" key="1">
    <citation type="submission" date="2024-10" db="EMBL/GenBank/DDBJ databases">
        <title>Updated reference genomes for cyclostephanoid diatoms.</title>
        <authorList>
            <person name="Roberts W.R."/>
            <person name="Alverson A.J."/>
        </authorList>
    </citation>
    <scope>NUCLEOTIDE SEQUENCE [LARGE SCALE GENOMIC DNA]</scope>
    <source>
        <strain evidence="5 6">AJA010-31</strain>
    </source>
</reference>
<dbReference type="PANTHER" id="PTHR47219:SF9">
    <property type="entry name" value="GTPASE ACTIVATING PROTEIN AND CENTROSOME-ASSOCIATED, ISOFORM B"/>
    <property type="match status" value="1"/>
</dbReference>
<dbReference type="InterPro" id="IPR035969">
    <property type="entry name" value="Rab-GAP_TBC_sf"/>
</dbReference>
<dbReference type="Proteomes" id="UP001530400">
    <property type="component" value="Unassembled WGS sequence"/>
</dbReference>
<evidence type="ECO:0000256" key="2">
    <source>
        <dbReference type="ARBA" id="ARBA00022964"/>
    </source>
</evidence>
<evidence type="ECO:0000259" key="4">
    <source>
        <dbReference type="PROSITE" id="PS50086"/>
    </source>
</evidence>
<dbReference type="Gene3D" id="1.10.472.80">
    <property type="entry name" value="Ypt/Rab-GAP domain of gyp1p, domain 3"/>
    <property type="match status" value="1"/>
</dbReference>
<dbReference type="SUPFAM" id="SSF47923">
    <property type="entry name" value="Ypt/Rab-GAP domain of gyp1p"/>
    <property type="match status" value="2"/>
</dbReference>
<keyword evidence="6" id="KW-1185">Reference proteome</keyword>
<dbReference type="EMBL" id="JALLPJ020001384">
    <property type="protein sequence ID" value="KAL3766540.1"/>
    <property type="molecule type" value="Genomic_DNA"/>
</dbReference>
<dbReference type="InterPro" id="IPR050302">
    <property type="entry name" value="Rab_GAP_TBC_domain"/>
</dbReference>
<dbReference type="Gene3D" id="1.10.8.270">
    <property type="entry name" value="putative rabgap domain of human tbc1 domain family member 14 like domains"/>
    <property type="match status" value="1"/>
</dbReference>
<gene>
    <name evidence="5" type="ORF">ACHAWO_009354</name>
</gene>